<sequence length="273" mass="30957">MPQSLPATARLITSINTESLSLLVSPPPLNCLSVNGGSEAFPFGFQLSGAEPELTELRAEVAALRRELSALKQEKTDLEILLEATAEHSDSVEAELHHTAIEALRQSEEWFRTIAEATPVPVMICRVEDSTILYANTAAGVMFGRTAEELLHQRSLEFYHDPNERYRLLEAVKQDGSVQNFELQCRRADGNLFWVAASLRQLTFNQEPTLLTALHDITERKLAEEALKQQVRDMQIEIDHAKRARQVAEIIQTDYFQQLQAEVEQLRYPDEDW</sequence>
<dbReference type="InterPro" id="IPR052155">
    <property type="entry name" value="Biofilm_reg_signaling"/>
</dbReference>
<accession>A0AA96WBR6</accession>
<dbReference type="PROSITE" id="PS50112">
    <property type="entry name" value="PAS"/>
    <property type="match status" value="1"/>
</dbReference>
<dbReference type="InterPro" id="IPR000014">
    <property type="entry name" value="PAS"/>
</dbReference>
<evidence type="ECO:0000313" key="4">
    <source>
        <dbReference type="EMBL" id="WNZ21620.1"/>
    </source>
</evidence>
<feature type="coiled-coil region" evidence="1">
    <location>
        <begin position="54"/>
        <end position="88"/>
    </location>
</feature>
<dbReference type="SMART" id="SM00091">
    <property type="entry name" value="PAS"/>
    <property type="match status" value="1"/>
</dbReference>
<evidence type="ECO:0000256" key="1">
    <source>
        <dbReference type="SAM" id="Coils"/>
    </source>
</evidence>
<dbReference type="RefSeq" id="WP_316432880.1">
    <property type="nucleotide sequence ID" value="NZ_CP053586.1"/>
</dbReference>
<dbReference type="NCBIfam" id="TIGR00229">
    <property type="entry name" value="sensory_box"/>
    <property type="match status" value="1"/>
</dbReference>
<dbReference type="InterPro" id="IPR000700">
    <property type="entry name" value="PAS-assoc_C"/>
</dbReference>
<reference evidence="4" key="1">
    <citation type="submission" date="2020-05" db="EMBL/GenBank/DDBJ databases">
        <authorList>
            <person name="Zhu T."/>
            <person name="Keshari N."/>
            <person name="Lu X."/>
        </authorList>
    </citation>
    <scope>NUCLEOTIDE SEQUENCE</scope>
    <source>
        <strain evidence="4">NK1-12</strain>
    </source>
</reference>
<dbReference type="InterPro" id="IPR035965">
    <property type="entry name" value="PAS-like_dom_sf"/>
</dbReference>
<gene>
    <name evidence="4" type="ORF">HJG54_01185</name>
</gene>
<evidence type="ECO:0000259" key="2">
    <source>
        <dbReference type="PROSITE" id="PS50112"/>
    </source>
</evidence>
<name>A0AA96WBR6_9CYAN</name>
<dbReference type="CDD" id="cd00130">
    <property type="entry name" value="PAS"/>
    <property type="match status" value="1"/>
</dbReference>
<dbReference type="PANTHER" id="PTHR44757">
    <property type="entry name" value="DIGUANYLATE CYCLASE DGCP"/>
    <property type="match status" value="1"/>
</dbReference>
<evidence type="ECO:0000259" key="3">
    <source>
        <dbReference type="PROSITE" id="PS50113"/>
    </source>
</evidence>
<proteinExistence type="predicted"/>
<feature type="domain" description="PAS" evidence="2">
    <location>
        <begin position="107"/>
        <end position="174"/>
    </location>
</feature>
<dbReference type="PANTHER" id="PTHR44757:SF2">
    <property type="entry name" value="BIOFILM ARCHITECTURE MAINTENANCE PROTEIN MBAA"/>
    <property type="match status" value="1"/>
</dbReference>
<feature type="domain" description="PAC" evidence="3">
    <location>
        <begin position="179"/>
        <end position="229"/>
    </location>
</feature>
<dbReference type="EMBL" id="CP053586">
    <property type="protein sequence ID" value="WNZ21620.1"/>
    <property type="molecule type" value="Genomic_DNA"/>
</dbReference>
<protein>
    <submittedName>
        <fullName evidence="4">PAS domain S-box protein</fullName>
    </submittedName>
</protein>
<dbReference type="SUPFAM" id="SSF55785">
    <property type="entry name" value="PYP-like sensor domain (PAS domain)"/>
    <property type="match status" value="1"/>
</dbReference>
<dbReference type="AlphaFoldDB" id="A0AA96WBR6"/>
<dbReference type="Pfam" id="PF13426">
    <property type="entry name" value="PAS_9"/>
    <property type="match status" value="1"/>
</dbReference>
<dbReference type="PROSITE" id="PS50113">
    <property type="entry name" value="PAC"/>
    <property type="match status" value="1"/>
</dbReference>
<organism evidence="4">
    <name type="scientific">Leptolyngbya sp. NK1-12</name>
    <dbReference type="NCBI Taxonomy" id="2547451"/>
    <lineage>
        <taxon>Bacteria</taxon>
        <taxon>Bacillati</taxon>
        <taxon>Cyanobacteriota</taxon>
        <taxon>Cyanophyceae</taxon>
        <taxon>Leptolyngbyales</taxon>
        <taxon>Leptolyngbyaceae</taxon>
        <taxon>Leptolyngbya group</taxon>
        <taxon>Leptolyngbya</taxon>
    </lineage>
</organism>
<keyword evidence="1" id="KW-0175">Coiled coil</keyword>
<dbReference type="Gene3D" id="3.30.450.20">
    <property type="entry name" value="PAS domain"/>
    <property type="match status" value="1"/>
</dbReference>